<feature type="domain" description="Major facilitator superfamily (MFS) profile" evidence="7">
    <location>
        <begin position="316"/>
        <end position="515"/>
    </location>
</feature>
<dbReference type="GO" id="GO:0022857">
    <property type="term" value="F:transmembrane transporter activity"/>
    <property type="evidence" value="ECO:0007669"/>
    <property type="project" value="InterPro"/>
</dbReference>
<dbReference type="AlphaFoldDB" id="A0A6M1T212"/>
<evidence type="ECO:0000256" key="5">
    <source>
        <dbReference type="ARBA" id="ARBA00023136"/>
    </source>
</evidence>
<dbReference type="Pfam" id="PF07690">
    <property type="entry name" value="MFS_1"/>
    <property type="match status" value="2"/>
</dbReference>
<feature type="transmembrane region" description="Helical" evidence="6">
    <location>
        <begin position="84"/>
        <end position="100"/>
    </location>
</feature>
<comment type="subcellular location">
    <subcellularLocation>
        <location evidence="1">Membrane</location>
        <topology evidence="1">Multi-pass membrane protein</topology>
    </subcellularLocation>
</comment>
<sequence>MDKSAKKPALSFWDIWNMSFGFLGIQFGFALQNANVSRIFETLGASIDDIPILWIAAPVTGLVVQPIIGHLSDRTWNRLGRRRPYFLFGAIFASLALIVMPNSPVLWVAAGMLWIMDASINISMEPFRAFVGDMLPSHQRTKGFAMQSFFIGTGAVVASLLPWMMTNWFGVTNTAPAGEIPPSVKWSFYIGAFAFFFSVLWTVVRVKEYPPEEFEKFSEGDGSSDSLIDAGGEAGTEIKEGEGARKLYFGFVSAVLGLIGSYIVYTNQYQKELYVLSVGLVALGLIMVAAALLQKKGKTEQGLVVVMNDFLNMPKTMFQLSFVQFFSWFALFAMWIYTTAAVTSHIYGTSDTTSLLYNEGADWVGVCFGAYNGFAAMVAFALPPLAKIMSRKVVHALSLLIGGISLAGIYFMSDPNMLLFSMVGIGLAWASILAIPYAILSGALPAKKMGVYMGIFNFFIVIPQIVAASILGFMLRNYFEGEAIYALVMGGVSMILAAVMMLFVDDVDEEEASII</sequence>
<dbReference type="Proteomes" id="UP000473278">
    <property type="component" value="Unassembled WGS sequence"/>
</dbReference>
<reference evidence="8 9" key="1">
    <citation type="submission" date="2020-02" db="EMBL/GenBank/DDBJ databases">
        <title>Balneolaceae bacterium YR4-1, complete genome.</title>
        <authorList>
            <person name="Li Y."/>
            <person name="Wu S."/>
        </authorList>
    </citation>
    <scope>NUCLEOTIDE SEQUENCE [LARGE SCALE GENOMIC DNA]</scope>
    <source>
        <strain evidence="8 9">YR4-1</strain>
    </source>
</reference>
<dbReference type="InterPro" id="IPR011701">
    <property type="entry name" value="MFS"/>
</dbReference>
<feature type="transmembrane region" description="Helical" evidence="6">
    <location>
        <begin position="144"/>
        <end position="166"/>
    </location>
</feature>
<feature type="transmembrane region" description="Helical" evidence="6">
    <location>
        <begin position="322"/>
        <end position="343"/>
    </location>
</feature>
<evidence type="ECO:0000313" key="9">
    <source>
        <dbReference type="Proteomes" id="UP000473278"/>
    </source>
</evidence>
<comment type="caution">
    <text evidence="8">The sequence shown here is derived from an EMBL/GenBank/DDBJ whole genome shotgun (WGS) entry which is preliminary data.</text>
</comment>
<gene>
    <name evidence="8" type="ORF">G3570_05500</name>
</gene>
<organism evidence="8 9">
    <name type="scientific">Halalkalibaculum roseum</name>
    <dbReference type="NCBI Taxonomy" id="2709311"/>
    <lineage>
        <taxon>Bacteria</taxon>
        <taxon>Pseudomonadati</taxon>
        <taxon>Balneolota</taxon>
        <taxon>Balneolia</taxon>
        <taxon>Balneolales</taxon>
        <taxon>Balneolaceae</taxon>
        <taxon>Halalkalibaculum</taxon>
    </lineage>
</organism>
<feature type="transmembrane region" description="Helical" evidence="6">
    <location>
        <begin position="247"/>
        <end position="267"/>
    </location>
</feature>
<keyword evidence="4 6" id="KW-1133">Transmembrane helix</keyword>
<feature type="transmembrane region" description="Helical" evidence="6">
    <location>
        <begin position="483"/>
        <end position="504"/>
    </location>
</feature>
<dbReference type="InterPro" id="IPR036259">
    <property type="entry name" value="MFS_trans_sf"/>
</dbReference>
<dbReference type="RefSeq" id="WP_165140119.1">
    <property type="nucleotide sequence ID" value="NZ_JAALLT010000002.1"/>
</dbReference>
<keyword evidence="3 6" id="KW-0812">Transmembrane</keyword>
<evidence type="ECO:0000256" key="4">
    <source>
        <dbReference type="ARBA" id="ARBA00022989"/>
    </source>
</evidence>
<feature type="transmembrane region" description="Helical" evidence="6">
    <location>
        <begin position="51"/>
        <end position="72"/>
    </location>
</feature>
<accession>A0A6M1T212</accession>
<evidence type="ECO:0000256" key="1">
    <source>
        <dbReference type="ARBA" id="ARBA00004141"/>
    </source>
</evidence>
<dbReference type="PANTHER" id="PTHR19432">
    <property type="entry name" value="SUGAR TRANSPORTER"/>
    <property type="match status" value="1"/>
</dbReference>
<feature type="transmembrane region" description="Helical" evidence="6">
    <location>
        <begin position="418"/>
        <end position="439"/>
    </location>
</feature>
<evidence type="ECO:0000256" key="6">
    <source>
        <dbReference type="SAM" id="Phobius"/>
    </source>
</evidence>
<evidence type="ECO:0000256" key="3">
    <source>
        <dbReference type="ARBA" id="ARBA00022692"/>
    </source>
</evidence>
<dbReference type="PROSITE" id="PS50850">
    <property type="entry name" value="MFS"/>
    <property type="match status" value="1"/>
</dbReference>
<dbReference type="PANTHER" id="PTHR19432:SF35">
    <property type="entry name" value="SOLUTE CARRIER FAMILY 45 MEMBER 3 ISOFORM X1"/>
    <property type="match status" value="1"/>
</dbReference>
<dbReference type="EMBL" id="JAALLT010000002">
    <property type="protein sequence ID" value="NGP76075.1"/>
    <property type="molecule type" value="Genomic_DNA"/>
</dbReference>
<feature type="transmembrane region" description="Helical" evidence="6">
    <location>
        <begin position="394"/>
        <end position="412"/>
    </location>
</feature>
<feature type="transmembrane region" description="Helical" evidence="6">
    <location>
        <begin position="451"/>
        <end position="471"/>
    </location>
</feature>
<feature type="transmembrane region" description="Helical" evidence="6">
    <location>
        <begin position="273"/>
        <end position="293"/>
    </location>
</feature>
<evidence type="ECO:0000259" key="7">
    <source>
        <dbReference type="PROSITE" id="PS50850"/>
    </source>
</evidence>
<keyword evidence="9" id="KW-1185">Reference proteome</keyword>
<name>A0A6M1T212_9BACT</name>
<protein>
    <submittedName>
        <fullName evidence="8">SLC45 family MFS transporter</fullName>
    </submittedName>
</protein>
<keyword evidence="2" id="KW-0813">Transport</keyword>
<feature type="transmembrane region" description="Helical" evidence="6">
    <location>
        <begin position="186"/>
        <end position="204"/>
    </location>
</feature>
<dbReference type="GO" id="GO:0016020">
    <property type="term" value="C:membrane"/>
    <property type="evidence" value="ECO:0007669"/>
    <property type="project" value="UniProtKB-SubCell"/>
</dbReference>
<proteinExistence type="predicted"/>
<evidence type="ECO:0000256" key="2">
    <source>
        <dbReference type="ARBA" id="ARBA00022448"/>
    </source>
</evidence>
<keyword evidence="5 6" id="KW-0472">Membrane</keyword>
<dbReference type="SUPFAM" id="SSF103473">
    <property type="entry name" value="MFS general substrate transporter"/>
    <property type="match status" value="1"/>
</dbReference>
<feature type="transmembrane region" description="Helical" evidence="6">
    <location>
        <begin position="12"/>
        <end position="31"/>
    </location>
</feature>
<evidence type="ECO:0000313" key="8">
    <source>
        <dbReference type="EMBL" id="NGP76075.1"/>
    </source>
</evidence>
<dbReference type="InterPro" id="IPR020846">
    <property type="entry name" value="MFS_dom"/>
</dbReference>
<dbReference type="Gene3D" id="1.20.1250.20">
    <property type="entry name" value="MFS general substrate transporter like domains"/>
    <property type="match status" value="1"/>
</dbReference>
<feature type="transmembrane region" description="Helical" evidence="6">
    <location>
        <begin position="363"/>
        <end position="382"/>
    </location>
</feature>